<dbReference type="InterPro" id="IPR050751">
    <property type="entry name" value="ECM_structural_protein"/>
</dbReference>
<dbReference type="PROSITE" id="PS50026">
    <property type="entry name" value="EGF_3"/>
    <property type="match status" value="2"/>
</dbReference>
<feature type="domain" description="EGF-like" evidence="5">
    <location>
        <begin position="76"/>
        <end position="115"/>
    </location>
</feature>
<comment type="caution">
    <text evidence="4">Lacks conserved residue(s) required for the propagation of feature annotation.</text>
</comment>
<dbReference type="CDD" id="cd00054">
    <property type="entry name" value="EGF_CA"/>
    <property type="match status" value="2"/>
</dbReference>
<evidence type="ECO:0000256" key="2">
    <source>
        <dbReference type="ARBA" id="ARBA00022737"/>
    </source>
</evidence>
<dbReference type="Proteomes" id="UP001196413">
    <property type="component" value="Unassembled WGS sequence"/>
</dbReference>
<dbReference type="Gene3D" id="2.10.25.10">
    <property type="entry name" value="Laminin"/>
    <property type="match status" value="2"/>
</dbReference>
<dbReference type="SMART" id="SM00181">
    <property type="entry name" value="EGF"/>
    <property type="match status" value="2"/>
</dbReference>
<keyword evidence="6" id="KW-0812">Transmembrane</keyword>
<protein>
    <submittedName>
        <fullName evidence="6">Transmembrane matrix receptor MUP-4</fullName>
    </submittedName>
</protein>
<evidence type="ECO:0000313" key="7">
    <source>
        <dbReference type="Proteomes" id="UP001196413"/>
    </source>
</evidence>
<dbReference type="EMBL" id="JAHQIW010007405">
    <property type="protein sequence ID" value="KAJ1374159.1"/>
    <property type="molecule type" value="Genomic_DNA"/>
</dbReference>
<keyword evidence="7" id="KW-1185">Reference proteome</keyword>
<evidence type="ECO:0000256" key="4">
    <source>
        <dbReference type="PROSITE-ProRule" id="PRU00076"/>
    </source>
</evidence>
<evidence type="ECO:0000256" key="3">
    <source>
        <dbReference type="ARBA" id="ARBA00023157"/>
    </source>
</evidence>
<dbReference type="SMART" id="SM00179">
    <property type="entry name" value="EGF_CA"/>
    <property type="match status" value="2"/>
</dbReference>
<dbReference type="PROSITE" id="PS00010">
    <property type="entry name" value="ASX_HYDROXYL"/>
    <property type="match status" value="2"/>
</dbReference>
<accession>A0AAD5RGR9</accession>
<dbReference type="InterPro" id="IPR000742">
    <property type="entry name" value="EGF"/>
</dbReference>
<dbReference type="PANTHER" id="PTHR24034">
    <property type="entry name" value="EGF-LIKE DOMAIN-CONTAINING PROTEIN"/>
    <property type="match status" value="1"/>
</dbReference>
<gene>
    <name evidence="6" type="primary">MUP4_1</name>
    <name evidence="6" type="ORF">KIN20_036785</name>
</gene>
<sequence length="186" mass="20813">MEPWRGVIRNVRLNEFHLGYKFQTAFSNINRAKGRQVMGRTMAHEWFTKCVFFSNGQYRCECPTGINRLPDGRCLSVDECARPSLNTCHKDAKCIDKENGYTCECNPGFADVSTDRVNKPGRICKKTDNECGQRKTYGVDCDPNAACVDTPEGYQCVCQPGYVDISSSVSRLPGGRSALPYNTKTV</sequence>
<proteinExistence type="predicted"/>
<keyword evidence="6" id="KW-0675">Receptor</keyword>
<dbReference type="InterPro" id="IPR009030">
    <property type="entry name" value="Growth_fac_rcpt_cys_sf"/>
</dbReference>
<evidence type="ECO:0000256" key="1">
    <source>
        <dbReference type="ARBA" id="ARBA00022536"/>
    </source>
</evidence>
<organism evidence="6 7">
    <name type="scientific">Parelaphostrongylus tenuis</name>
    <name type="common">Meningeal worm</name>
    <dbReference type="NCBI Taxonomy" id="148309"/>
    <lineage>
        <taxon>Eukaryota</taxon>
        <taxon>Metazoa</taxon>
        <taxon>Ecdysozoa</taxon>
        <taxon>Nematoda</taxon>
        <taxon>Chromadorea</taxon>
        <taxon>Rhabditida</taxon>
        <taxon>Rhabditina</taxon>
        <taxon>Rhabditomorpha</taxon>
        <taxon>Strongyloidea</taxon>
        <taxon>Metastrongylidae</taxon>
        <taxon>Parelaphostrongylus</taxon>
    </lineage>
</organism>
<dbReference type="PANTHER" id="PTHR24034:SF89">
    <property type="entry name" value="COMPLEMENT COMPONENT C1Q RECEPTOR"/>
    <property type="match status" value="1"/>
</dbReference>
<keyword evidence="2" id="KW-0677">Repeat</keyword>
<dbReference type="Pfam" id="PF00008">
    <property type="entry name" value="EGF"/>
    <property type="match status" value="1"/>
</dbReference>
<keyword evidence="3" id="KW-1015">Disulfide bond</keyword>
<name>A0AAD5RGR9_PARTN</name>
<dbReference type="InterPro" id="IPR000152">
    <property type="entry name" value="EGF-type_Asp/Asn_hydroxyl_site"/>
</dbReference>
<evidence type="ECO:0000313" key="6">
    <source>
        <dbReference type="EMBL" id="KAJ1374159.1"/>
    </source>
</evidence>
<keyword evidence="1 4" id="KW-0245">EGF-like domain</keyword>
<dbReference type="Pfam" id="PF25478">
    <property type="entry name" value="EGF_Mua-3"/>
    <property type="match status" value="1"/>
</dbReference>
<feature type="domain" description="EGF-like" evidence="5">
    <location>
        <begin position="127"/>
        <end position="168"/>
    </location>
</feature>
<dbReference type="SUPFAM" id="SSF57184">
    <property type="entry name" value="Growth factor receptor domain"/>
    <property type="match status" value="1"/>
</dbReference>
<reference evidence="6" key="1">
    <citation type="submission" date="2021-06" db="EMBL/GenBank/DDBJ databases">
        <title>Parelaphostrongylus tenuis whole genome reference sequence.</title>
        <authorList>
            <person name="Garwood T.J."/>
            <person name="Larsen P.A."/>
            <person name="Fountain-Jones N.M."/>
            <person name="Garbe J.R."/>
            <person name="Macchietto M.G."/>
            <person name="Kania S.A."/>
            <person name="Gerhold R.W."/>
            <person name="Richards J.E."/>
            <person name="Wolf T.M."/>
        </authorList>
    </citation>
    <scope>NUCLEOTIDE SEQUENCE</scope>
    <source>
        <strain evidence="6">MNPRO001-30</strain>
        <tissue evidence="6">Meninges</tissue>
    </source>
</reference>
<dbReference type="GO" id="GO:0005509">
    <property type="term" value="F:calcium ion binding"/>
    <property type="evidence" value="ECO:0007669"/>
    <property type="project" value="InterPro"/>
</dbReference>
<keyword evidence="6" id="KW-0472">Membrane</keyword>
<comment type="caution">
    <text evidence="6">The sequence shown here is derived from an EMBL/GenBank/DDBJ whole genome shotgun (WGS) entry which is preliminary data.</text>
</comment>
<dbReference type="InterPro" id="IPR001881">
    <property type="entry name" value="EGF-like_Ca-bd_dom"/>
</dbReference>
<dbReference type="AlphaFoldDB" id="A0AAD5RGR9"/>
<evidence type="ECO:0000259" key="5">
    <source>
        <dbReference type="PROSITE" id="PS50026"/>
    </source>
</evidence>